<protein>
    <submittedName>
        <fullName evidence="1">Uncharacterized protein</fullName>
    </submittedName>
</protein>
<accession>A0A5B7FWX6</accession>
<gene>
    <name evidence="1" type="ORF">E2C01_045870</name>
</gene>
<sequence>MKGVWRIPMLTIRGAKRDEMKGIIYTMPEWEFFCECLFVIEKCVVISPNLTPLPSFFPSFETFLLFPGNFVHSDLS</sequence>
<dbReference type="Proteomes" id="UP000324222">
    <property type="component" value="Unassembled WGS sequence"/>
</dbReference>
<evidence type="ECO:0000313" key="1">
    <source>
        <dbReference type="EMBL" id="MPC52011.1"/>
    </source>
</evidence>
<dbReference type="EMBL" id="VSRR010010565">
    <property type="protein sequence ID" value="MPC52011.1"/>
    <property type="molecule type" value="Genomic_DNA"/>
</dbReference>
<keyword evidence="2" id="KW-1185">Reference proteome</keyword>
<name>A0A5B7FWX6_PORTR</name>
<proteinExistence type="predicted"/>
<dbReference type="AlphaFoldDB" id="A0A5B7FWX6"/>
<organism evidence="1 2">
    <name type="scientific">Portunus trituberculatus</name>
    <name type="common">Swimming crab</name>
    <name type="synonym">Neptunus trituberculatus</name>
    <dbReference type="NCBI Taxonomy" id="210409"/>
    <lineage>
        <taxon>Eukaryota</taxon>
        <taxon>Metazoa</taxon>
        <taxon>Ecdysozoa</taxon>
        <taxon>Arthropoda</taxon>
        <taxon>Crustacea</taxon>
        <taxon>Multicrustacea</taxon>
        <taxon>Malacostraca</taxon>
        <taxon>Eumalacostraca</taxon>
        <taxon>Eucarida</taxon>
        <taxon>Decapoda</taxon>
        <taxon>Pleocyemata</taxon>
        <taxon>Brachyura</taxon>
        <taxon>Eubrachyura</taxon>
        <taxon>Portunoidea</taxon>
        <taxon>Portunidae</taxon>
        <taxon>Portuninae</taxon>
        <taxon>Portunus</taxon>
    </lineage>
</organism>
<evidence type="ECO:0000313" key="2">
    <source>
        <dbReference type="Proteomes" id="UP000324222"/>
    </source>
</evidence>
<reference evidence="1 2" key="1">
    <citation type="submission" date="2019-05" db="EMBL/GenBank/DDBJ databases">
        <title>Another draft genome of Portunus trituberculatus and its Hox gene families provides insights of decapod evolution.</title>
        <authorList>
            <person name="Jeong J.-H."/>
            <person name="Song I."/>
            <person name="Kim S."/>
            <person name="Choi T."/>
            <person name="Kim D."/>
            <person name="Ryu S."/>
            <person name="Kim W."/>
        </authorList>
    </citation>
    <scope>NUCLEOTIDE SEQUENCE [LARGE SCALE GENOMIC DNA]</scope>
    <source>
        <tissue evidence="1">Muscle</tissue>
    </source>
</reference>
<comment type="caution">
    <text evidence="1">The sequence shown here is derived from an EMBL/GenBank/DDBJ whole genome shotgun (WGS) entry which is preliminary data.</text>
</comment>